<dbReference type="EMBL" id="HACG01050862">
    <property type="protein sequence ID" value="CEK97727.1"/>
    <property type="molecule type" value="Transcribed_RNA"/>
</dbReference>
<feature type="region of interest" description="Disordered" evidence="2">
    <location>
        <begin position="125"/>
        <end position="164"/>
    </location>
</feature>
<keyword evidence="1" id="KW-0597">Phosphoprotein</keyword>
<dbReference type="Pfam" id="PF15336">
    <property type="entry name" value="Auts2"/>
    <property type="match status" value="1"/>
</dbReference>
<reference evidence="3" key="1">
    <citation type="submission" date="2014-12" db="EMBL/GenBank/DDBJ databases">
        <title>Insight into the proteome of Arion vulgaris.</title>
        <authorList>
            <person name="Aradska J."/>
            <person name="Bulat T."/>
            <person name="Smidak R."/>
            <person name="Sarate P."/>
            <person name="Gangsoo J."/>
            <person name="Sialana F."/>
            <person name="Bilban M."/>
            <person name="Lubec G."/>
        </authorList>
    </citation>
    <scope>NUCLEOTIDE SEQUENCE</scope>
    <source>
        <tissue evidence="3">Skin</tissue>
    </source>
</reference>
<feature type="compositionally biased region" description="Low complexity" evidence="2">
    <location>
        <begin position="17"/>
        <end position="29"/>
    </location>
</feature>
<feature type="compositionally biased region" description="Polar residues" evidence="2">
    <location>
        <begin position="54"/>
        <end position="64"/>
    </location>
</feature>
<feature type="non-terminal residue" evidence="3">
    <location>
        <position position="1"/>
    </location>
</feature>
<gene>
    <name evidence="3" type="primary">ORF216711</name>
</gene>
<sequence>EIYHRQQKKLPRDQDGDTGSSSSSTTSSKSGHDIKPSESMLRPSGNHLPGGGSTTPRPSESSLLASVARSLPDGLPHPGSNFLSSTAHLGMTPFQRPSPYPLPSLLNPLGFSGLGGSMFSSVRDMVPPGLPSGLHSPHEWNRLHRTPSSFPSWPKSEAEKERER</sequence>
<protein>
    <submittedName>
        <fullName evidence="3">Uncharacterized protein</fullName>
    </submittedName>
</protein>
<organism evidence="3">
    <name type="scientific">Arion vulgaris</name>
    <dbReference type="NCBI Taxonomy" id="1028688"/>
    <lineage>
        <taxon>Eukaryota</taxon>
        <taxon>Metazoa</taxon>
        <taxon>Spiralia</taxon>
        <taxon>Lophotrochozoa</taxon>
        <taxon>Mollusca</taxon>
        <taxon>Gastropoda</taxon>
        <taxon>Heterobranchia</taxon>
        <taxon>Euthyneura</taxon>
        <taxon>Panpulmonata</taxon>
        <taxon>Eupulmonata</taxon>
        <taxon>Stylommatophora</taxon>
        <taxon>Helicina</taxon>
        <taxon>Arionoidea</taxon>
        <taxon>Arionidae</taxon>
        <taxon>Arion</taxon>
    </lineage>
</organism>
<accession>A0A0B7BXR1</accession>
<evidence type="ECO:0000313" key="3">
    <source>
        <dbReference type="EMBL" id="CEK97727.1"/>
    </source>
</evidence>
<feature type="compositionally biased region" description="Basic and acidic residues" evidence="2">
    <location>
        <begin position="1"/>
        <end position="15"/>
    </location>
</feature>
<feature type="region of interest" description="Disordered" evidence="2">
    <location>
        <begin position="1"/>
        <end position="99"/>
    </location>
</feature>
<evidence type="ECO:0000256" key="2">
    <source>
        <dbReference type="SAM" id="MobiDB-lite"/>
    </source>
</evidence>
<dbReference type="InterPro" id="IPR023246">
    <property type="entry name" value="AUTS2"/>
</dbReference>
<proteinExistence type="predicted"/>
<dbReference type="AlphaFoldDB" id="A0A0B7BXR1"/>
<name>A0A0B7BXR1_9EUPU</name>
<feature type="non-terminal residue" evidence="3">
    <location>
        <position position="164"/>
    </location>
</feature>
<evidence type="ECO:0000256" key="1">
    <source>
        <dbReference type="ARBA" id="ARBA00022553"/>
    </source>
</evidence>